<proteinExistence type="predicted"/>
<evidence type="ECO:0000313" key="1">
    <source>
        <dbReference type="EMBL" id="KAJ5595832.1"/>
    </source>
</evidence>
<dbReference type="AlphaFoldDB" id="A0AAD6DVT8"/>
<sequence length="312" mass="34704">MPINPDPFTYTLDTSSSIYSSPLNVDTWAFGEEIEFDMSAWLEKQQQPGIFQDQAAGDSAAVSLPEELGHLHPPLPTNEPMPWVVGLLGNILRQATELSSGQWDLETMHMSWFDGNDPISIAGLEPLSPLEHSVALMVKFVLTLQMILPKDSLDPPALNLSTALMILSAYLKFIHLLDTMLSRVSRCIYEQQIRQQSVTSSGGESGEDLASMWEPTIDPKAALQAGRAFHMPTIIRMFEQQLRSMETLMGLPAEYRRWSRVSPDTDTPGIFSHNNASLLKAIIGQNQTLEGLQAHNQLSSVQKTMERLKADI</sequence>
<reference evidence="1 2" key="1">
    <citation type="journal article" date="2023" name="IMA Fungus">
        <title>Comparative genomic study of the Penicillium genus elucidates a diverse pangenome and 15 lateral gene transfer events.</title>
        <authorList>
            <person name="Petersen C."/>
            <person name="Sorensen T."/>
            <person name="Nielsen M.R."/>
            <person name="Sondergaard T.E."/>
            <person name="Sorensen J.L."/>
            <person name="Fitzpatrick D.A."/>
            <person name="Frisvad J.C."/>
            <person name="Nielsen K.L."/>
        </authorList>
    </citation>
    <scope>NUCLEOTIDE SEQUENCE [LARGE SCALE GENOMIC DNA]</scope>
    <source>
        <strain evidence="1 2">IBT 29057</strain>
    </source>
</reference>
<name>A0AAD6DVT8_9EURO</name>
<dbReference type="Proteomes" id="UP001216150">
    <property type="component" value="Unassembled WGS sequence"/>
</dbReference>
<protein>
    <submittedName>
        <fullName evidence="1">Uncharacterized protein</fullName>
    </submittedName>
</protein>
<accession>A0AAD6DVT8</accession>
<evidence type="ECO:0000313" key="2">
    <source>
        <dbReference type="Proteomes" id="UP001216150"/>
    </source>
</evidence>
<organism evidence="1 2">
    <name type="scientific">Penicillium hetheringtonii</name>
    <dbReference type="NCBI Taxonomy" id="911720"/>
    <lineage>
        <taxon>Eukaryota</taxon>
        <taxon>Fungi</taxon>
        <taxon>Dikarya</taxon>
        <taxon>Ascomycota</taxon>
        <taxon>Pezizomycotina</taxon>
        <taxon>Eurotiomycetes</taxon>
        <taxon>Eurotiomycetidae</taxon>
        <taxon>Eurotiales</taxon>
        <taxon>Aspergillaceae</taxon>
        <taxon>Penicillium</taxon>
    </lineage>
</organism>
<gene>
    <name evidence="1" type="ORF">N7450_002290</name>
</gene>
<comment type="caution">
    <text evidence="1">The sequence shown here is derived from an EMBL/GenBank/DDBJ whole genome shotgun (WGS) entry which is preliminary data.</text>
</comment>
<dbReference type="EMBL" id="JAQJAC010000002">
    <property type="protein sequence ID" value="KAJ5595832.1"/>
    <property type="molecule type" value="Genomic_DNA"/>
</dbReference>
<keyword evidence="2" id="KW-1185">Reference proteome</keyword>